<dbReference type="EMBL" id="CP033912">
    <property type="protein sequence ID" value="AZA95343.1"/>
    <property type="molecule type" value="Genomic_DNA"/>
</dbReference>
<reference evidence="1 2" key="1">
    <citation type="submission" date="2018-11" db="EMBL/GenBank/DDBJ databases">
        <title>Proposal to divide the Flavobacteriaceae and reorganize its genera based on Amino Acid Identity values calculated from whole genome sequences.</title>
        <authorList>
            <person name="Nicholson A.C."/>
            <person name="Gulvik C.A."/>
            <person name="Whitney A.M."/>
            <person name="Humrighouse B.W."/>
            <person name="Bell M."/>
            <person name="Holmes B."/>
            <person name="Steigerwalt A.G."/>
            <person name="Villarma A."/>
            <person name="Sheth M."/>
            <person name="Batra D."/>
            <person name="Pryor J."/>
            <person name="Bernardet J.-F."/>
            <person name="Hugo C."/>
            <person name="Kampfer P."/>
            <person name="Newman J."/>
            <person name="McQuiston J.R."/>
        </authorList>
    </citation>
    <scope>NUCLEOTIDE SEQUENCE [LARGE SCALE GENOMIC DNA]</scope>
    <source>
        <strain evidence="1 2">H5143</strain>
    </source>
</reference>
<evidence type="ECO:0000313" key="1">
    <source>
        <dbReference type="EMBL" id="AZA95343.1"/>
    </source>
</evidence>
<keyword evidence="2" id="KW-1185">Reference proteome</keyword>
<name>A0ABN5S049_9FLAO</name>
<dbReference type="RefSeq" id="WP_123860796.1">
    <property type="nucleotide sequence ID" value="NZ_CP033912.1"/>
</dbReference>
<gene>
    <name evidence="1" type="ORF">EG353_07110</name>
</gene>
<organism evidence="1 2">
    <name type="scientific">Chryseobacterium shandongense</name>
    <dbReference type="NCBI Taxonomy" id="1493872"/>
    <lineage>
        <taxon>Bacteria</taxon>
        <taxon>Pseudomonadati</taxon>
        <taxon>Bacteroidota</taxon>
        <taxon>Flavobacteriia</taxon>
        <taxon>Flavobacteriales</taxon>
        <taxon>Weeksellaceae</taxon>
        <taxon>Chryseobacterium group</taxon>
        <taxon>Chryseobacterium</taxon>
    </lineage>
</organism>
<proteinExistence type="predicted"/>
<protein>
    <recommendedName>
        <fullName evidence="3">Capsid protein</fullName>
    </recommendedName>
</protein>
<sequence>MATLNKQIWINQLLKNYYPVGSFLNFVRDFTPYVEFDRINLAEAGFDPKVLINNTTYPIATNERTDIPLSLELNLYQTENTLVRKPDTIELAYDKTESVIYGHRMSLLTTTQNHAAHAYAPNENTGNTPVISTTGNVDAKGNKQFSVEDILSLKEEYDALNYPPDSRYLVLDPKHLADLIRFDLKAFKDVTDFVNGKPKRTLGFNMLEYSKNPKYDATTMKKIPFDAVDNGNHTYSSFSFISDEVMKADGSVEMHNNASTEHRANIIGFDKRFLALPLRNKGIGAIVTAKA</sequence>
<dbReference type="Proteomes" id="UP000281741">
    <property type="component" value="Chromosome"/>
</dbReference>
<accession>A0ABN5S049</accession>
<evidence type="ECO:0000313" key="2">
    <source>
        <dbReference type="Proteomes" id="UP000281741"/>
    </source>
</evidence>
<evidence type="ECO:0008006" key="3">
    <source>
        <dbReference type="Google" id="ProtNLM"/>
    </source>
</evidence>